<reference evidence="1 2" key="1">
    <citation type="submission" date="2017-02" db="EMBL/GenBank/DDBJ databases">
        <title>A novel roseosiphophage isolated from the oligotrophic South China Sea.</title>
        <authorList>
            <person name="Yang Y."/>
            <person name="Cai L."/>
            <person name="Zhang R."/>
        </authorList>
    </citation>
    <scope>NUCLEOTIDE SEQUENCE [LARGE SCALE GENOMIC DNA]</scope>
</reference>
<proteinExistence type="predicted"/>
<dbReference type="InterPro" id="IPR043502">
    <property type="entry name" value="DNA/RNA_pol_sf"/>
</dbReference>
<name>A0A1V0DY54_9CAUD</name>
<sequence>MGGTITGRFTSSGPAWQELTREQVKVITFARRYGAGSAKLAQLSGLDPVETDFAAIEARVFQFVREGREDPYDVARAC</sequence>
<protein>
    <submittedName>
        <fullName evidence="1">Uncharacterized protein</fullName>
    </submittedName>
</protein>
<dbReference type="InterPro" id="IPR019760">
    <property type="entry name" value="DNA-dir_DNA_pol_A_CS"/>
</dbReference>
<dbReference type="GO" id="GO:0003887">
    <property type="term" value="F:DNA-directed DNA polymerase activity"/>
    <property type="evidence" value="ECO:0007669"/>
    <property type="project" value="InterPro"/>
</dbReference>
<organism evidence="1 2">
    <name type="scientific">Dinoroseobacter phage vB_DshS-R5C</name>
    <dbReference type="NCBI Taxonomy" id="1965368"/>
    <lineage>
        <taxon>Viruses</taxon>
        <taxon>Duplodnaviria</taxon>
        <taxon>Heunggongvirae</taxon>
        <taxon>Uroviricota</taxon>
        <taxon>Caudoviricetes</taxon>
        <taxon>Nanhaivirus</taxon>
        <taxon>Nanhaivirus D5C</taxon>
    </lineage>
</organism>
<keyword evidence="2" id="KW-1185">Reference proteome</keyword>
<dbReference type="Proteomes" id="UP000224401">
    <property type="component" value="Segment"/>
</dbReference>
<dbReference type="GO" id="GO:0006260">
    <property type="term" value="P:DNA replication"/>
    <property type="evidence" value="ECO:0007669"/>
    <property type="project" value="InterPro"/>
</dbReference>
<dbReference type="PROSITE" id="PS00447">
    <property type="entry name" value="DNA_POLYMERASE_A"/>
    <property type="match status" value="1"/>
</dbReference>
<dbReference type="SUPFAM" id="SSF56672">
    <property type="entry name" value="DNA/RNA polymerases"/>
    <property type="match status" value="1"/>
</dbReference>
<gene>
    <name evidence="1" type="ORF">vBDshSR5C_25</name>
</gene>
<evidence type="ECO:0000313" key="2">
    <source>
        <dbReference type="Proteomes" id="UP000224401"/>
    </source>
</evidence>
<dbReference type="EMBL" id="KY606587">
    <property type="protein sequence ID" value="ARB06079.1"/>
    <property type="molecule type" value="Genomic_DNA"/>
</dbReference>
<evidence type="ECO:0000313" key="1">
    <source>
        <dbReference type="EMBL" id="ARB06079.1"/>
    </source>
</evidence>
<accession>A0A1V0DY54</accession>